<dbReference type="PANTHER" id="PTHR12649">
    <property type="entry name" value="PEPTIDYL-TRNA HYDROLASE 2"/>
    <property type="match status" value="1"/>
</dbReference>
<evidence type="ECO:0000256" key="2">
    <source>
        <dbReference type="ARBA" id="ARBA00022801"/>
    </source>
</evidence>
<dbReference type="AlphaFoldDB" id="A0A8H5HK73"/>
<evidence type="ECO:0000313" key="6">
    <source>
        <dbReference type="Proteomes" id="UP000518752"/>
    </source>
</evidence>
<accession>A0A8H5HK73</accession>
<dbReference type="GO" id="GO:0005829">
    <property type="term" value="C:cytosol"/>
    <property type="evidence" value="ECO:0007669"/>
    <property type="project" value="TreeGrafter"/>
</dbReference>
<dbReference type="SUPFAM" id="SSF102462">
    <property type="entry name" value="Peptidyl-tRNA hydrolase II"/>
    <property type="match status" value="1"/>
</dbReference>
<organism evidence="5 6">
    <name type="scientific">Collybiopsis confluens</name>
    <dbReference type="NCBI Taxonomy" id="2823264"/>
    <lineage>
        <taxon>Eukaryota</taxon>
        <taxon>Fungi</taxon>
        <taxon>Dikarya</taxon>
        <taxon>Basidiomycota</taxon>
        <taxon>Agaricomycotina</taxon>
        <taxon>Agaricomycetes</taxon>
        <taxon>Agaricomycetidae</taxon>
        <taxon>Agaricales</taxon>
        <taxon>Marasmiineae</taxon>
        <taxon>Omphalotaceae</taxon>
        <taxon>Collybiopsis</taxon>
    </lineage>
</organism>
<dbReference type="OrthoDB" id="1733656at2759"/>
<dbReference type="EMBL" id="JAACJN010000041">
    <property type="protein sequence ID" value="KAF5384709.1"/>
    <property type="molecule type" value="Genomic_DNA"/>
</dbReference>
<evidence type="ECO:0000256" key="1">
    <source>
        <dbReference type="ARBA" id="ARBA00013260"/>
    </source>
</evidence>
<evidence type="ECO:0000256" key="4">
    <source>
        <dbReference type="ARBA" id="ARBA00048707"/>
    </source>
</evidence>
<evidence type="ECO:0000313" key="5">
    <source>
        <dbReference type="EMBL" id="KAF5384709.1"/>
    </source>
</evidence>
<protein>
    <recommendedName>
        <fullName evidence="1">peptidyl-tRNA hydrolase</fullName>
        <ecNumber evidence="1">3.1.1.29</ecNumber>
    </recommendedName>
</protein>
<dbReference type="EC" id="3.1.1.29" evidence="1"/>
<reference evidence="5 6" key="1">
    <citation type="journal article" date="2020" name="ISME J.">
        <title>Uncovering the hidden diversity of litter-decomposition mechanisms in mushroom-forming fungi.</title>
        <authorList>
            <person name="Floudas D."/>
            <person name="Bentzer J."/>
            <person name="Ahren D."/>
            <person name="Johansson T."/>
            <person name="Persson P."/>
            <person name="Tunlid A."/>
        </authorList>
    </citation>
    <scope>NUCLEOTIDE SEQUENCE [LARGE SCALE GENOMIC DNA]</scope>
    <source>
        <strain evidence="5 6">CBS 406.79</strain>
    </source>
</reference>
<evidence type="ECO:0000256" key="3">
    <source>
        <dbReference type="ARBA" id="ARBA00038050"/>
    </source>
</evidence>
<name>A0A8H5HK73_9AGAR</name>
<sequence length="105" mass="11598">MRPRNISLLQGAHAEKSNGEYAYTHSLRRSLCLHIQQLVRHWERTGQAKIALKGDSEETLLELEAIAKSLNFGRTQIEAGTRTVLAIGPAPVALINQVTGSLRLL</sequence>
<dbReference type="InterPro" id="IPR023476">
    <property type="entry name" value="Pep_tRNA_hydro_II_dom_sf"/>
</dbReference>
<keyword evidence="6" id="KW-1185">Reference proteome</keyword>
<proteinExistence type="inferred from homology"/>
<comment type="catalytic activity">
    <reaction evidence="4">
        <text>an N-acyl-L-alpha-aminoacyl-tRNA + H2O = an N-acyl-L-amino acid + a tRNA + H(+)</text>
        <dbReference type="Rhea" id="RHEA:54448"/>
        <dbReference type="Rhea" id="RHEA-COMP:10123"/>
        <dbReference type="Rhea" id="RHEA-COMP:13883"/>
        <dbReference type="ChEBI" id="CHEBI:15377"/>
        <dbReference type="ChEBI" id="CHEBI:15378"/>
        <dbReference type="ChEBI" id="CHEBI:59874"/>
        <dbReference type="ChEBI" id="CHEBI:78442"/>
        <dbReference type="ChEBI" id="CHEBI:138191"/>
        <dbReference type="EC" id="3.1.1.29"/>
    </reaction>
</comment>
<comment type="caution">
    <text evidence="5">The sequence shown here is derived from an EMBL/GenBank/DDBJ whole genome shotgun (WGS) entry which is preliminary data.</text>
</comment>
<dbReference type="PANTHER" id="PTHR12649:SF11">
    <property type="entry name" value="PEPTIDYL-TRNA HYDROLASE 2, MITOCHONDRIAL"/>
    <property type="match status" value="1"/>
</dbReference>
<dbReference type="Gene3D" id="3.40.1490.10">
    <property type="entry name" value="Bit1"/>
    <property type="match status" value="1"/>
</dbReference>
<dbReference type="GO" id="GO:0004045">
    <property type="term" value="F:peptidyl-tRNA hydrolase activity"/>
    <property type="evidence" value="ECO:0007669"/>
    <property type="project" value="UniProtKB-EC"/>
</dbReference>
<comment type="similarity">
    <text evidence="3">Belongs to the PTH2 family.</text>
</comment>
<gene>
    <name evidence="5" type="ORF">D9757_006194</name>
</gene>
<dbReference type="Pfam" id="PF01981">
    <property type="entry name" value="PTH2"/>
    <property type="match status" value="1"/>
</dbReference>
<dbReference type="Proteomes" id="UP000518752">
    <property type="component" value="Unassembled WGS sequence"/>
</dbReference>
<dbReference type="InterPro" id="IPR002833">
    <property type="entry name" value="PTH2"/>
</dbReference>
<keyword evidence="2" id="KW-0378">Hydrolase</keyword>